<dbReference type="Proteomes" id="UP001058860">
    <property type="component" value="Chromosome"/>
</dbReference>
<evidence type="ECO:0000256" key="4">
    <source>
        <dbReference type="ARBA" id="ARBA00023004"/>
    </source>
</evidence>
<keyword evidence="5" id="KW-0223">Dioxygenase</keyword>
<evidence type="ECO:0000256" key="3">
    <source>
        <dbReference type="ARBA" id="ARBA00023002"/>
    </source>
</evidence>
<reference evidence="7" key="1">
    <citation type="submission" date="2021-11" db="EMBL/GenBank/DDBJ databases">
        <title>Cultivation dependent microbiological survey of springs from the worlds oldest radium mine currently devoted to the extraction of radon-saturated water.</title>
        <authorList>
            <person name="Kapinusova G."/>
            <person name="Smrhova T."/>
            <person name="Strejcek M."/>
            <person name="Suman J."/>
            <person name="Jani K."/>
            <person name="Pajer P."/>
            <person name="Uhlik O."/>
        </authorList>
    </citation>
    <scope>NUCLEOTIDE SEQUENCE [LARGE SCALE GENOMIC DNA]</scope>
    <source>
        <strain evidence="7">J379</strain>
    </source>
</reference>
<evidence type="ECO:0000256" key="1">
    <source>
        <dbReference type="ARBA" id="ARBA00006787"/>
    </source>
</evidence>
<gene>
    <name evidence="6" type="ORF">LRS13_08870</name>
</gene>
<protein>
    <recommendedName>
        <fullName evidence="5">Dioxygenase</fullName>
        <ecNumber evidence="5">1.13.11.-</ecNumber>
    </recommendedName>
</protein>
<evidence type="ECO:0000256" key="5">
    <source>
        <dbReference type="RuleBase" id="RU364048"/>
    </source>
</evidence>
<keyword evidence="3 5" id="KW-0560">Oxidoreductase</keyword>
<organism evidence="6 7">
    <name type="scientific">Svornostia abyssi</name>
    <dbReference type="NCBI Taxonomy" id="2898438"/>
    <lineage>
        <taxon>Bacteria</taxon>
        <taxon>Bacillati</taxon>
        <taxon>Actinomycetota</taxon>
        <taxon>Thermoleophilia</taxon>
        <taxon>Solirubrobacterales</taxon>
        <taxon>Baekduiaceae</taxon>
        <taxon>Svornostia</taxon>
    </lineage>
</organism>
<dbReference type="PANTHER" id="PTHR10543">
    <property type="entry name" value="BETA-CAROTENE DIOXYGENASE"/>
    <property type="match status" value="1"/>
</dbReference>
<dbReference type="InterPro" id="IPR004294">
    <property type="entry name" value="Carotenoid_Oase"/>
</dbReference>
<dbReference type="EMBL" id="CP088295">
    <property type="protein sequence ID" value="UUY05612.1"/>
    <property type="molecule type" value="Genomic_DNA"/>
</dbReference>
<sequence>MTELQALPALDAFQPFLDPVDDEVRVEDVAVEGELPSWLAGTLMRNGPAWFGEGDHEVRHLLDGLAMLHAFTFAGGKIGYANRFLRTKAYRAQREDGRIGYREFASDPCRRLAEPIASMFSPRMTDNASVNVIRLGEQLVALTETPIPIAFDLETLETLGVAYEPPGRGPRSPTAHPLTDPRDGAMLNLQVHYGPRSSYRFYRRRGEGRFDLVARAGAAEPSYVHSFAVTERHIVLVEQPLRLKPLKMVTSGRPFAENLEWEPERGSAFLVFDLKTGALVARHEAPPFFVFHHVNAYDEGDEIVVDLCAYEDASVIDALYLDKLRSAASVVPTAELRRYRLAAGRPPAVSVLGDTPMEFPRINYRTHHARPYRFAYGVGATLQDGEPVSTIARVDVSDGDTQWWGAPGLFPGEPVFVPDPDGSAEDDGVLLSVVLDGEAATSFLVVLDAHDLSELARAHAPHRIGFGFHGDFFSA</sequence>
<dbReference type="EC" id="1.13.11.-" evidence="5"/>
<keyword evidence="7" id="KW-1185">Reference proteome</keyword>
<evidence type="ECO:0000256" key="2">
    <source>
        <dbReference type="ARBA" id="ARBA00022723"/>
    </source>
</evidence>
<evidence type="ECO:0000313" key="7">
    <source>
        <dbReference type="Proteomes" id="UP001058860"/>
    </source>
</evidence>
<keyword evidence="4 5" id="KW-0408">Iron</keyword>
<keyword evidence="2 5" id="KW-0479">Metal-binding</keyword>
<name>A0ABY5PLS7_9ACTN</name>
<comment type="cofactor">
    <cofactor evidence="5">
        <name>Fe(2+)</name>
        <dbReference type="ChEBI" id="CHEBI:29033"/>
    </cofactor>
    <text evidence="5">Binds 1 Fe(2+) ion per subunit.</text>
</comment>
<comment type="similarity">
    <text evidence="1 5">Belongs to the carotenoid oxygenase family.</text>
</comment>
<proteinExistence type="inferred from homology"/>
<dbReference type="Pfam" id="PF03055">
    <property type="entry name" value="RPE65"/>
    <property type="match status" value="1"/>
</dbReference>
<dbReference type="RefSeq" id="WP_353866057.1">
    <property type="nucleotide sequence ID" value="NZ_CP088295.1"/>
</dbReference>
<evidence type="ECO:0000313" key="6">
    <source>
        <dbReference type="EMBL" id="UUY05612.1"/>
    </source>
</evidence>
<accession>A0ABY5PLS7</accession>
<dbReference type="PANTHER" id="PTHR10543:SF24">
    <property type="entry name" value="CAROTENOID ISOMEROOXYGENASE"/>
    <property type="match status" value="1"/>
</dbReference>